<dbReference type="Proteomes" id="UP001460072">
    <property type="component" value="Unassembled WGS sequence"/>
</dbReference>
<evidence type="ECO:0008006" key="3">
    <source>
        <dbReference type="Google" id="ProtNLM"/>
    </source>
</evidence>
<gene>
    <name evidence="1" type="ORF">WFZ85_06315</name>
</gene>
<organism evidence="1 2">
    <name type="scientific">Flavobacterium aureirubrum</name>
    <dbReference type="NCBI Taxonomy" id="3133147"/>
    <lineage>
        <taxon>Bacteria</taxon>
        <taxon>Pseudomonadati</taxon>
        <taxon>Bacteroidota</taxon>
        <taxon>Flavobacteriia</taxon>
        <taxon>Flavobacteriales</taxon>
        <taxon>Flavobacteriaceae</taxon>
        <taxon>Flavobacterium</taxon>
    </lineage>
</organism>
<reference evidence="1 2" key="1">
    <citation type="submission" date="2024-03" db="EMBL/GenBank/DDBJ databases">
        <title>Two novel species of the genus Flavobacterium exhibiting potentially degradation of complex polysaccharides.</title>
        <authorList>
            <person name="Lian X."/>
        </authorList>
    </citation>
    <scope>NUCLEOTIDE SEQUENCE [LARGE SCALE GENOMIC DNA]</scope>
    <source>
        <strain evidence="2">j3</strain>
    </source>
</reference>
<dbReference type="EMBL" id="JBCGDO010000006">
    <property type="protein sequence ID" value="MEM0542222.1"/>
    <property type="molecule type" value="Genomic_DNA"/>
</dbReference>
<proteinExistence type="predicted"/>
<keyword evidence="2" id="KW-1185">Reference proteome</keyword>
<dbReference type="RefSeq" id="WP_342695443.1">
    <property type="nucleotide sequence ID" value="NZ_JBCGDO010000006.1"/>
</dbReference>
<comment type="caution">
    <text evidence="1">The sequence shown here is derived from an EMBL/GenBank/DDBJ whole genome shotgun (WGS) entry which is preliminary data.</text>
</comment>
<evidence type="ECO:0000313" key="1">
    <source>
        <dbReference type="EMBL" id="MEM0542222.1"/>
    </source>
</evidence>
<evidence type="ECO:0000313" key="2">
    <source>
        <dbReference type="Proteomes" id="UP001460072"/>
    </source>
</evidence>
<sequence>MKKLLLILLTTFTLSSCDKEDDKPKTELEKLPPATQIGAQTIGCLVNGKAFVDNSSFNNFYQFVDGEFYLVINWDENTQSGFKDGQISLSKINIQEGQTYTLNISDFLEDDFVGGNGTYSTNIGGITQYETNTNYTGQIHFTRFDTQNFIMSGTFEFEAKDILTEETISITNGRFDMQYTN</sequence>
<accession>A0ABU9N3C5</accession>
<name>A0ABU9N3C5_9FLAO</name>
<dbReference type="PROSITE" id="PS51257">
    <property type="entry name" value="PROKAR_LIPOPROTEIN"/>
    <property type="match status" value="1"/>
</dbReference>
<protein>
    <recommendedName>
        <fullName evidence="3">Lipoprotein</fullName>
    </recommendedName>
</protein>